<keyword evidence="1" id="KW-0175">Coiled coil</keyword>
<protein>
    <submittedName>
        <fullName evidence="2">Uncharacterized protein</fullName>
    </submittedName>
</protein>
<proteinExistence type="predicted"/>
<gene>
    <name evidence="2" type="ORF">BGLFYP119_00577</name>
</gene>
<evidence type="ECO:0000313" key="2">
    <source>
        <dbReference type="EMBL" id="VYS78549.1"/>
    </source>
</evidence>
<name>A0A6N2RE17_9FIRM</name>
<dbReference type="EMBL" id="CACRST010000007">
    <property type="protein sequence ID" value="VYS78549.1"/>
    <property type="molecule type" value="Genomic_DNA"/>
</dbReference>
<accession>A0A6N2RE17</accession>
<organism evidence="2">
    <name type="scientific">Blautia glucerasea</name>
    <dbReference type="NCBI Taxonomy" id="536633"/>
    <lineage>
        <taxon>Bacteria</taxon>
        <taxon>Bacillati</taxon>
        <taxon>Bacillota</taxon>
        <taxon>Clostridia</taxon>
        <taxon>Lachnospirales</taxon>
        <taxon>Lachnospiraceae</taxon>
        <taxon>Blautia</taxon>
    </lineage>
</organism>
<sequence length="83" mass="9984">MQLKQFFGYEESEPENIDEILNILETRKETVEAQIENLQKNYVHILRKLCYYKAIKESLNVNQPLPRWKDYETKDVSDFISSK</sequence>
<reference evidence="2" key="1">
    <citation type="submission" date="2019-11" db="EMBL/GenBank/DDBJ databases">
        <authorList>
            <person name="Feng L."/>
        </authorList>
    </citation>
    <scope>NUCLEOTIDE SEQUENCE</scope>
    <source>
        <strain evidence="2">BgluceraseaLFYP119</strain>
    </source>
</reference>
<evidence type="ECO:0000256" key="1">
    <source>
        <dbReference type="SAM" id="Coils"/>
    </source>
</evidence>
<feature type="coiled-coil region" evidence="1">
    <location>
        <begin position="21"/>
        <end position="48"/>
    </location>
</feature>
<dbReference type="AlphaFoldDB" id="A0A6N2RE17"/>